<evidence type="ECO:0000313" key="3">
    <source>
        <dbReference type="Proteomes" id="UP000724874"/>
    </source>
</evidence>
<reference evidence="2" key="1">
    <citation type="submission" date="2020-11" db="EMBL/GenBank/DDBJ databases">
        <authorList>
            <consortium name="DOE Joint Genome Institute"/>
            <person name="Ahrendt S."/>
            <person name="Riley R."/>
            <person name="Andreopoulos W."/>
            <person name="LaButti K."/>
            <person name="Pangilinan J."/>
            <person name="Ruiz-duenas F.J."/>
            <person name="Barrasa J.M."/>
            <person name="Sanchez-Garcia M."/>
            <person name="Camarero S."/>
            <person name="Miyauchi S."/>
            <person name="Serrano A."/>
            <person name="Linde D."/>
            <person name="Babiker R."/>
            <person name="Drula E."/>
            <person name="Ayuso-Fernandez I."/>
            <person name="Pacheco R."/>
            <person name="Padilla G."/>
            <person name="Ferreira P."/>
            <person name="Barriuso J."/>
            <person name="Kellner H."/>
            <person name="Castanera R."/>
            <person name="Alfaro M."/>
            <person name="Ramirez L."/>
            <person name="Pisabarro A.G."/>
            <person name="Kuo A."/>
            <person name="Tritt A."/>
            <person name="Lipzen A."/>
            <person name="He G."/>
            <person name="Yan M."/>
            <person name="Ng V."/>
            <person name="Cullen D."/>
            <person name="Martin F."/>
            <person name="Rosso M.-N."/>
            <person name="Henrissat B."/>
            <person name="Hibbett D."/>
            <person name="Martinez A.T."/>
            <person name="Grigoriev I.V."/>
        </authorList>
    </citation>
    <scope>NUCLEOTIDE SEQUENCE</scope>
    <source>
        <strain evidence="2">AH 44721</strain>
    </source>
</reference>
<gene>
    <name evidence="2" type="ORF">CPB84DRAFT_1787047</name>
</gene>
<feature type="chain" id="PRO_5040505270" description="Secreted protein" evidence="1">
    <location>
        <begin position="20"/>
        <end position="97"/>
    </location>
</feature>
<feature type="signal peptide" evidence="1">
    <location>
        <begin position="1"/>
        <end position="19"/>
    </location>
</feature>
<accession>A0A9P5NJF0</accession>
<dbReference type="EMBL" id="JADNYJ010000092">
    <property type="protein sequence ID" value="KAF8887002.1"/>
    <property type="molecule type" value="Genomic_DNA"/>
</dbReference>
<evidence type="ECO:0000256" key="1">
    <source>
        <dbReference type="SAM" id="SignalP"/>
    </source>
</evidence>
<organism evidence="2 3">
    <name type="scientific">Gymnopilus junonius</name>
    <name type="common">Spectacular rustgill mushroom</name>
    <name type="synonym">Gymnopilus spectabilis subsp. junonius</name>
    <dbReference type="NCBI Taxonomy" id="109634"/>
    <lineage>
        <taxon>Eukaryota</taxon>
        <taxon>Fungi</taxon>
        <taxon>Dikarya</taxon>
        <taxon>Basidiomycota</taxon>
        <taxon>Agaricomycotina</taxon>
        <taxon>Agaricomycetes</taxon>
        <taxon>Agaricomycetidae</taxon>
        <taxon>Agaricales</taxon>
        <taxon>Agaricineae</taxon>
        <taxon>Hymenogastraceae</taxon>
        <taxon>Gymnopilus</taxon>
    </lineage>
</organism>
<protein>
    <recommendedName>
        <fullName evidence="4">Secreted protein</fullName>
    </recommendedName>
</protein>
<keyword evidence="3" id="KW-1185">Reference proteome</keyword>
<evidence type="ECO:0000313" key="2">
    <source>
        <dbReference type="EMBL" id="KAF8887002.1"/>
    </source>
</evidence>
<keyword evidence="1" id="KW-0732">Signal</keyword>
<proteinExistence type="predicted"/>
<comment type="caution">
    <text evidence="2">The sequence shown here is derived from an EMBL/GenBank/DDBJ whole genome shotgun (WGS) entry which is preliminary data.</text>
</comment>
<dbReference type="Proteomes" id="UP000724874">
    <property type="component" value="Unassembled WGS sequence"/>
</dbReference>
<sequence>MLPLPLLWLLSSSFALIEARTALTIDDITSVNTSSPPPWFLQLQLQATAPLSPPPPTHLLSTAEHLPPGLSDHVHPAPSVHRAVPGCRSCLSAFYWV</sequence>
<dbReference type="AlphaFoldDB" id="A0A9P5NJF0"/>
<evidence type="ECO:0008006" key="4">
    <source>
        <dbReference type="Google" id="ProtNLM"/>
    </source>
</evidence>
<name>A0A9P5NJF0_GYMJU</name>